<comment type="caution">
    <text evidence="1">The sequence shown here is derived from an EMBL/GenBank/DDBJ whole genome shotgun (WGS) entry which is preliminary data.</text>
</comment>
<protein>
    <recommendedName>
        <fullName evidence="2">DNA mismatch repair protein MutS</fullName>
    </recommendedName>
</protein>
<name>A0A645FQ68_9ZZZZ</name>
<organism evidence="1">
    <name type="scientific">bioreactor metagenome</name>
    <dbReference type="NCBI Taxonomy" id="1076179"/>
    <lineage>
        <taxon>unclassified sequences</taxon>
        <taxon>metagenomes</taxon>
        <taxon>ecological metagenomes</taxon>
    </lineage>
</organism>
<evidence type="ECO:0008006" key="2">
    <source>
        <dbReference type="Google" id="ProtNLM"/>
    </source>
</evidence>
<dbReference type="AlphaFoldDB" id="A0A645FQ68"/>
<evidence type="ECO:0000313" key="1">
    <source>
        <dbReference type="EMBL" id="MPN15742.1"/>
    </source>
</evidence>
<dbReference type="EMBL" id="VSSQ01062597">
    <property type="protein sequence ID" value="MPN15742.1"/>
    <property type="molecule type" value="Genomic_DNA"/>
</dbReference>
<accession>A0A645FQ68</accession>
<proteinExistence type="predicted"/>
<gene>
    <name evidence="1" type="ORF">SDC9_163077</name>
</gene>
<sequence>MHLFDTGKAELIEEISKMDVLSMNPMEALNALFLLREKARTL</sequence>
<reference evidence="1" key="1">
    <citation type="submission" date="2019-08" db="EMBL/GenBank/DDBJ databases">
        <authorList>
            <person name="Kucharzyk K."/>
            <person name="Murdoch R.W."/>
            <person name="Higgins S."/>
            <person name="Loffler F."/>
        </authorList>
    </citation>
    <scope>NUCLEOTIDE SEQUENCE</scope>
</reference>